<dbReference type="Gene3D" id="1.25.10.90">
    <property type="match status" value="1"/>
</dbReference>
<dbReference type="SUPFAM" id="SSF48371">
    <property type="entry name" value="ARM repeat"/>
    <property type="match status" value="1"/>
</dbReference>
<dbReference type="InterPro" id="IPR016024">
    <property type="entry name" value="ARM-type_fold"/>
</dbReference>
<dbReference type="EMBL" id="PFFO01000015">
    <property type="protein sequence ID" value="PIW08634.1"/>
    <property type="molecule type" value="Genomic_DNA"/>
</dbReference>
<dbReference type="InterPro" id="IPR014825">
    <property type="entry name" value="DNA_alkylation"/>
</dbReference>
<feature type="non-terminal residue" evidence="1">
    <location>
        <position position="57"/>
    </location>
</feature>
<protein>
    <submittedName>
        <fullName evidence="1">DNA alkylation repair protein</fullName>
    </submittedName>
</protein>
<dbReference type="Pfam" id="PF08713">
    <property type="entry name" value="DNA_alkylation"/>
    <property type="match status" value="1"/>
</dbReference>
<name>A0A2M7FT88_9BACT</name>
<dbReference type="Proteomes" id="UP000230556">
    <property type="component" value="Unassembled WGS sequence"/>
</dbReference>
<comment type="caution">
    <text evidence="1">The sequence shown here is derived from an EMBL/GenBank/DDBJ whole genome shotgun (WGS) entry which is preliminary data.</text>
</comment>
<proteinExistence type="predicted"/>
<reference evidence="2" key="1">
    <citation type="submission" date="2017-09" db="EMBL/GenBank/DDBJ databases">
        <title>Depth-based differentiation of microbial function through sediment-hosted aquifers and enrichment of novel symbionts in the deep terrestrial subsurface.</title>
        <authorList>
            <person name="Probst A.J."/>
            <person name="Ladd B."/>
            <person name="Jarett J.K."/>
            <person name="Geller-Mcgrath D.E."/>
            <person name="Sieber C.M.K."/>
            <person name="Emerson J.B."/>
            <person name="Anantharaman K."/>
            <person name="Thomas B.C."/>
            <person name="Malmstrom R."/>
            <person name="Stieglmeier M."/>
            <person name="Klingl A."/>
            <person name="Woyke T."/>
            <person name="Ryan C.M."/>
            <person name="Banfield J.F."/>
        </authorList>
    </citation>
    <scope>NUCLEOTIDE SEQUENCE [LARGE SCALE GENOMIC DNA]</scope>
</reference>
<accession>A0A2M7FT88</accession>
<sequence>YEKGDDGIKKSIYDFYLAHLTRINNWDLVDLSAPNIVGDYLSTHPRNILYHYARSPH</sequence>
<evidence type="ECO:0000313" key="1">
    <source>
        <dbReference type="EMBL" id="PIW08634.1"/>
    </source>
</evidence>
<organism evidence="1 2">
    <name type="scientific">Candidatus Collierbacteria bacterium CG17_big_fil_post_rev_8_21_14_2_50_45_7</name>
    <dbReference type="NCBI Taxonomy" id="1974536"/>
    <lineage>
        <taxon>Bacteria</taxon>
        <taxon>Candidatus Collieribacteriota</taxon>
    </lineage>
</organism>
<evidence type="ECO:0000313" key="2">
    <source>
        <dbReference type="Proteomes" id="UP000230556"/>
    </source>
</evidence>
<feature type="non-terminal residue" evidence="1">
    <location>
        <position position="1"/>
    </location>
</feature>
<dbReference type="AlphaFoldDB" id="A0A2M7FT88"/>
<gene>
    <name evidence="1" type="ORF">COW38_00360</name>
</gene>